<evidence type="ECO:0000313" key="4">
    <source>
        <dbReference type="Proteomes" id="UP000318571"/>
    </source>
</evidence>
<dbReference type="InterPro" id="IPR008862">
    <property type="entry name" value="Tcp11"/>
</dbReference>
<gene>
    <name evidence="3" type="ORF">TCAL_10575</name>
</gene>
<name>A0A553PK50_TIGCA</name>
<feature type="compositionally biased region" description="Polar residues" evidence="2">
    <location>
        <begin position="1"/>
        <end position="13"/>
    </location>
</feature>
<evidence type="ECO:0000313" key="3">
    <source>
        <dbReference type="EMBL" id="TRY78061.1"/>
    </source>
</evidence>
<reference evidence="3 4" key="1">
    <citation type="journal article" date="2018" name="Nat. Ecol. Evol.">
        <title>Genomic signatures of mitonuclear coevolution across populations of Tigriopus californicus.</title>
        <authorList>
            <person name="Barreto F.S."/>
            <person name="Watson E.T."/>
            <person name="Lima T.G."/>
            <person name="Willett C.S."/>
            <person name="Edmands S."/>
            <person name="Li W."/>
            <person name="Burton R.S."/>
        </authorList>
    </citation>
    <scope>NUCLEOTIDE SEQUENCE [LARGE SCALE GENOMIC DNA]</scope>
    <source>
        <strain evidence="3 4">San Diego</strain>
    </source>
</reference>
<dbReference type="OrthoDB" id="276323at2759"/>
<dbReference type="AlphaFoldDB" id="A0A553PK50"/>
<dbReference type="EMBL" id="VCGU01000003">
    <property type="protein sequence ID" value="TRY78061.1"/>
    <property type="molecule type" value="Genomic_DNA"/>
</dbReference>
<dbReference type="PANTHER" id="PTHR12832:SF11">
    <property type="entry name" value="LD23868P"/>
    <property type="match status" value="1"/>
</dbReference>
<evidence type="ECO:0000256" key="1">
    <source>
        <dbReference type="ARBA" id="ARBA00010954"/>
    </source>
</evidence>
<dbReference type="PANTHER" id="PTHR12832">
    <property type="entry name" value="TESTIS-SPECIFIC PROTEIN PBS13 T-COMPLEX 11"/>
    <property type="match status" value="1"/>
</dbReference>
<comment type="similarity">
    <text evidence="1">Belongs to the TCP11 family.</text>
</comment>
<comment type="caution">
    <text evidence="3">The sequence shown here is derived from an EMBL/GenBank/DDBJ whole genome shotgun (WGS) entry which is preliminary data.</text>
</comment>
<dbReference type="Pfam" id="PF05794">
    <property type="entry name" value="Tcp11"/>
    <property type="match status" value="1"/>
</dbReference>
<dbReference type="STRING" id="6832.A0A553PK50"/>
<dbReference type="GO" id="GO:0007165">
    <property type="term" value="P:signal transduction"/>
    <property type="evidence" value="ECO:0007669"/>
    <property type="project" value="TreeGrafter"/>
</dbReference>
<evidence type="ECO:0008006" key="5">
    <source>
        <dbReference type="Google" id="ProtNLM"/>
    </source>
</evidence>
<dbReference type="OMA" id="CRDEDIN"/>
<keyword evidence="4" id="KW-1185">Reference proteome</keyword>
<proteinExistence type="inferred from homology"/>
<accession>A0A553PK50</accession>
<dbReference type="Proteomes" id="UP000318571">
    <property type="component" value="Chromosome 11"/>
</dbReference>
<evidence type="ECO:0000256" key="2">
    <source>
        <dbReference type="SAM" id="MobiDB-lite"/>
    </source>
</evidence>
<organism evidence="3 4">
    <name type="scientific">Tigriopus californicus</name>
    <name type="common">Marine copepod</name>
    <dbReference type="NCBI Taxonomy" id="6832"/>
    <lineage>
        <taxon>Eukaryota</taxon>
        <taxon>Metazoa</taxon>
        <taxon>Ecdysozoa</taxon>
        <taxon>Arthropoda</taxon>
        <taxon>Crustacea</taxon>
        <taxon>Multicrustacea</taxon>
        <taxon>Hexanauplia</taxon>
        <taxon>Copepoda</taxon>
        <taxon>Harpacticoida</taxon>
        <taxon>Harpacticidae</taxon>
        <taxon>Tigriopus</taxon>
    </lineage>
</organism>
<sequence length="505" mass="56923">MAESQPGPSSSGNAAVPPTASTALVKRPKRRRTRSHNSSPSPGRGFFVPGFGEDQAQSMSLSDVMDAAKGITNMYLAHEIAVDKDFMIQDLKGVESPLEKQVKEVIHKAFWDVLQAQINQDPPVYEQALALLKEVKAGILGLLVPQQRRIIENINGKLDMDLVTQQAENGVLDFQDYANYVINLMAQLCAPVRDEEIAQLRETREVVPLFQGILKTLDVMKVDMANFHIQQARPFIMSQSVEYEKGKFKEFVAKQDDGLKITREWLQRHAPSDAEAQDPKYQKLLMTRIMTEAYLDLLQWDEYYVLPETLAMDQKRIFALRDQTERTAVSTATILLTFSNVNAFIIPADAQKVKESIKKHVDILLEDFYDDTDLLRILPNVGLQVVKDVNDYLSDKDKQALPESTAKTLSEQICEMEDPNHRIRDLVQRRIIDFNKQALSASRSAPLQVPPGLTLCQRELASIAGNFVRLVNYNRAVFGEFYAEIIENHVLFTVSASPPEGSSET</sequence>
<feature type="region of interest" description="Disordered" evidence="2">
    <location>
        <begin position="1"/>
        <end position="49"/>
    </location>
</feature>
<protein>
    <recommendedName>
        <fullName evidence="5">T-complex protein 11-like protein 1</fullName>
    </recommendedName>
</protein>
<feature type="compositionally biased region" description="Basic residues" evidence="2">
    <location>
        <begin position="26"/>
        <end position="35"/>
    </location>
</feature>